<name>A0A9P6NQT2_9BASI</name>
<sequence length="161" mass="18003">MDVSAHSNDEEDPERGIYVIKTLCYCSNATNVFFCCLDAEMEKANLASEKKSLVVELTHQPTSIHPECEQVMTKYGFGEQEENFNEEEDENDEGMEGVEGSINLEAMSPEDFEDDLYGVREWGNAYNSEDDEDWGGDDGNGKSSGSDGAEDEEGKDMYDDM</sequence>
<protein>
    <submittedName>
        <fullName evidence="2">Uncharacterized protein</fullName>
    </submittedName>
</protein>
<feature type="compositionally biased region" description="Acidic residues" evidence="1">
    <location>
        <begin position="81"/>
        <end position="96"/>
    </location>
</feature>
<feature type="region of interest" description="Disordered" evidence="1">
    <location>
        <begin position="81"/>
        <end position="161"/>
    </location>
</feature>
<dbReference type="Proteomes" id="UP000886653">
    <property type="component" value="Unassembled WGS sequence"/>
</dbReference>
<organism evidence="2 3">
    <name type="scientific">Cronartium quercuum f. sp. fusiforme G11</name>
    <dbReference type="NCBI Taxonomy" id="708437"/>
    <lineage>
        <taxon>Eukaryota</taxon>
        <taxon>Fungi</taxon>
        <taxon>Dikarya</taxon>
        <taxon>Basidiomycota</taxon>
        <taxon>Pucciniomycotina</taxon>
        <taxon>Pucciniomycetes</taxon>
        <taxon>Pucciniales</taxon>
        <taxon>Coleosporiaceae</taxon>
        <taxon>Cronartium</taxon>
    </lineage>
</organism>
<dbReference type="EMBL" id="MU167235">
    <property type="protein sequence ID" value="KAG0148622.1"/>
    <property type="molecule type" value="Genomic_DNA"/>
</dbReference>
<evidence type="ECO:0000313" key="2">
    <source>
        <dbReference type="EMBL" id="KAG0148622.1"/>
    </source>
</evidence>
<comment type="caution">
    <text evidence="2">The sequence shown here is derived from an EMBL/GenBank/DDBJ whole genome shotgun (WGS) entry which is preliminary data.</text>
</comment>
<accession>A0A9P6NQT2</accession>
<gene>
    <name evidence="2" type="ORF">CROQUDRAFT_90129</name>
</gene>
<dbReference type="AlphaFoldDB" id="A0A9P6NQT2"/>
<evidence type="ECO:0000313" key="3">
    <source>
        <dbReference type="Proteomes" id="UP000886653"/>
    </source>
</evidence>
<proteinExistence type="predicted"/>
<evidence type="ECO:0000256" key="1">
    <source>
        <dbReference type="SAM" id="MobiDB-lite"/>
    </source>
</evidence>
<keyword evidence="3" id="KW-1185">Reference proteome</keyword>
<reference evidence="2" key="1">
    <citation type="submission" date="2013-11" db="EMBL/GenBank/DDBJ databases">
        <title>Genome sequence of the fusiform rust pathogen reveals effectors for host alternation and coevolution with pine.</title>
        <authorList>
            <consortium name="DOE Joint Genome Institute"/>
            <person name="Smith K."/>
            <person name="Pendleton A."/>
            <person name="Kubisiak T."/>
            <person name="Anderson C."/>
            <person name="Salamov A."/>
            <person name="Aerts A."/>
            <person name="Riley R."/>
            <person name="Clum A."/>
            <person name="Lindquist E."/>
            <person name="Ence D."/>
            <person name="Campbell M."/>
            <person name="Kronenberg Z."/>
            <person name="Feau N."/>
            <person name="Dhillon B."/>
            <person name="Hamelin R."/>
            <person name="Burleigh J."/>
            <person name="Smith J."/>
            <person name="Yandell M."/>
            <person name="Nelson C."/>
            <person name="Grigoriev I."/>
            <person name="Davis J."/>
        </authorList>
    </citation>
    <scope>NUCLEOTIDE SEQUENCE</scope>
    <source>
        <strain evidence="2">G11</strain>
    </source>
</reference>